<feature type="transmembrane region" description="Helical" evidence="1">
    <location>
        <begin position="22"/>
        <end position="39"/>
    </location>
</feature>
<gene>
    <name evidence="2" type="ORF">CO051_05740</name>
</gene>
<reference evidence="3" key="1">
    <citation type="submission" date="2017-09" db="EMBL/GenBank/DDBJ databases">
        <title>Depth-based differentiation of microbial function through sediment-hosted aquifers and enrichment of novel symbionts in the deep terrestrial subsurface.</title>
        <authorList>
            <person name="Probst A.J."/>
            <person name="Ladd B."/>
            <person name="Jarett J.K."/>
            <person name="Geller-Mcgrath D.E."/>
            <person name="Sieber C.M.K."/>
            <person name="Emerson J.B."/>
            <person name="Anantharaman K."/>
            <person name="Thomas B.C."/>
            <person name="Malmstrom R."/>
            <person name="Stieglmeier M."/>
            <person name="Klingl A."/>
            <person name="Woyke T."/>
            <person name="Ryan C.M."/>
            <person name="Banfield J.F."/>
        </authorList>
    </citation>
    <scope>NUCLEOTIDE SEQUENCE [LARGE SCALE GENOMIC DNA]</scope>
</reference>
<organism evidence="2 3">
    <name type="scientific">Candidatus Roizmanbacteria bacterium CG_4_9_14_0_2_um_filter_39_13</name>
    <dbReference type="NCBI Taxonomy" id="1974839"/>
    <lineage>
        <taxon>Bacteria</taxon>
        <taxon>Candidatus Roizmaniibacteriota</taxon>
    </lineage>
</organism>
<name>A0A2M8EX46_9BACT</name>
<keyword evidence="1" id="KW-1133">Transmembrane helix</keyword>
<dbReference type="AlphaFoldDB" id="A0A2M8EX46"/>
<comment type="caution">
    <text evidence="2">The sequence shown here is derived from an EMBL/GenBank/DDBJ whole genome shotgun (WGS) entry which is preliminary data.</text>
</comment>
<dbReference type="EMBL" id="PFSC01000147">
    <property type="protein sequence ID" value="PJC30440.1"/>
    <property type="molecule type" value="Genomic_DNA"/>
</dbReference>
<evidence type="ECO:0000313" key="3">
    <source>
        <dbReference type="Proteomes" id="UP000231383"/>
    </source>
</evidence>
<protein>
    <submittedName>
        <fullName evidence="2">Uncharacterized protein</fullName>
    </submittedName>
</protein>
<feature type="transmembrane region" description="Helical" evidence="1">
    <location>
        <begin position="74"/>
        <end position="93"/>
    </location>
</feature>
<keyword evidence="1" id="KW-0472">Membrane</keyword>
<evidence type="ECO:0000313" key="2">
    <source>
        <dbReference type="EMBL" id="PJC30440.1"/>
    </source>
</evidence>
<sequence length="104" mass="12143">MNLYYIFAHDPGFIEAFSSDPWHHYQVWLLIIVVAYLLRKVKNTKIAYAVGIGMFLEEWPVFLNDLGFDTNSLYHSWLDFIAIMGVVGIIYMISRVLERRNAPS</sequence>
<keyword evidence="1" id="KW-0812">Transmembrane</keyword>
<proteinExistence type="predicted"/>
<dbReference type="Proteomes" id="UP000231383">
    <property type="component" value="Unassembled WGS sequence"/>
</dbReference>
<evidence type="ECO:0000256" key="1">
    <source>
        <dbReference type="SAM" id="Phobius"/>
    </source>
</evidence>
<feature type="transmembrane region" description="Helical" evidence="1">
    <location>
        <begin position="46"/>
        <end position="62"/>
    </location>
</feature>
<accession>A0A2M8EX46</accession>